<name>A0AA88XD41_PINIB</name>
<feature type="region of interest" description="Disordered" evidence="1">
    <location>
        <begin position="546"/>
        <end position="583"/>
    </location>
</feature>
<reference evidence="3" key="1">
    <citation type="submission" date="2019-08" db="EMBL/GenBank/DDBJ databases">
        <title>The improved chromosome-level genome for the pearl oyster Pinctada fucata martensii using PacBio sequencing and Hi-C.</title>
        <authorList>
            <person name="Zheng Z."/>
        </authorList>
    </citation>
    <scope>NUCLEOTIDE SEQUENCE</scope>
    <source>
        <strain evidence="3">ZZ-2019</strain>
        <tissue evidence="3">Adductor muscle</tissue>
    </source>
</reference>
<dbReference type="SMART" id="SM00060">
    <property type="entry name" value="FN3"/>
    <property type="match status" value="1"/>
</dbReference>
<dbReference type="SUPFAM" id="SSF49265">
    <property type="entry name" value="Fibronectin type III"/>
    <property type="match status" value="1"/>
</dbReference>
<dbReference type="EMBL" id="VSWD01000014">
    <property type="protein sequence ID" value="KAK3083153.1"/>
    <property type="molecule type" value="Genomic_DNA"/>
</dbReference>
<feature type="region of interest" description="Disordered" evidence="1">
    <location>
        <begin position="802"/>
        <end position="835"/>
    </location>
</feature>
<evidence type="ECO:0000313" key="4">
    <source>
        <dbReference type="Proteomes" id="UP001186944"/>
    </source>
</evidence>
<protein>
    <recommendedName>
        <fullName evidence="2">Fibronectin type-III domain-containing protein</fullName>
    </recommendedName>
</protein>
<dbReference type="InterPro" id="IPR036116">
    <property type="entry name" value="FN3_sf"/>
</dbReference>
<sequence>MYNLEVIVIQQCAFCNWTRLCTNQNHVRTDRNTFMDSGCHMTTYNVVVPGHRYIRPRVPISRPEIWEEEPYKARLRWNRVYTPPYHHIDTPIRYQIEVQEPPRRDWRSVARGITMTEHEVSDLTPRKDYLFRIRAELPNGEVSDPTPPIAEIAQELGLREDDDEDDATTPTQDNYKSEISFEISELNKLSNVGRMSRTFSQSMSGSLPSGDTFSESYTQDIKGPEYIQFKQKSSVYDVSDFRGENYNFSSDTTTRPDELNYLQNLSSSSSYIPTFQENKFDKNSKVYTSSSVNYSPKPNRKLIVKEMSLVTPESSKPSYVSNDQFQVKDYHKEQSNGGGHHLDQSEKDMFRKDLEQVLKTRSQPNSDSDEEEEYDESFLNDRTYAIIAEHALRRGSEKYGFASDDLIDVLSTIMEESDYHGSENVSLCGESVNGGDEQTSNGLPSFDVDDALSALERNRDSKDSEEFWKKYFQVDNRPSLTFTSNRAEKDIEDQQEHDVQSFDTRSVAQTNQSSKEVDVVVKEYEALSKRVDDILQKYRHFRNPSASDFQSSRLDVKQNNETESENYSLDYKPETSTDKSYRSTSYGYRLHSAIENTCNDKKETDASAEKYFETKESISPKTTKKKTIEEVIKAAEDLLSEEDDLDVSRRIRKRKKARRFNLTKWKDNEFSSDDDSVASAIENRASQLSLQILNKPDINCDVSDLRFSKDSGTNCTALKREKEETTHELREHDITKKGEVDLSETTKGTDQTLIDGSSSSSPYEELNSIASRLNKLKDRNQNVAGELERGHYALDFMRNEENSYQSLPEPSLKLESDTKNRDRTSSGYSYEDSSSKLEKRYDNLSSVSSFDSVFQDSSVIKDVASPESQSVLDDDSYSSVSMYRRRLSRRSLTETCLSPEFKKDLESSRSTRSIGC</sequence>
<evidence type="ECO:0000313" key="3">
    <source>
        <dbReference type="EMBL" id="KAK3083153.1"/>
    </source>
</evidence>
<dbReference type="AlphaFoldDB" id="A0AA88XD41"/>
<keyword evidence="4" id="KW-1185">Reference proteome</keyword>
<feature type="compositionally biased region" description="Basic and acidic residues" evidence="1">
    <location>
        <begin position="571"/>
        <end position="581"/>
    </location>
</feature>
<feature type="domain" description="Fibronectin type-III" evidence="2">
    <location>
        <begin position="59"/>
        <end position="156"/>
    </location>
</feature>
<feature type="compositionally biased region" description="Polar residues" evidence="1">
    <location>
        <begin position="501"/>
        <end position="510"/>
    </location>
</feature>
<evidence type="ECO:0000259" key="2">
    <source>
        <dbReference type="PROSITE" id="PS50853"/>
    </source>
</evidence>
<comment type="caution">
    <text evidence="3">The sequence shown here is derived from an EMBL/GenBank/DDBJ whole genome shotgun (WGS) entry which is preliminary data.</text>
</comment>
<dbReference type="Gene3D" id="2.60.40.10">
    <property type="entry name" value="Immunoglobulins"/>
    <property type="match status" value="1"/>
</dbReference>
<evidence type="ECO:0000256" key="1">
    <source>
        <dbReference type="SAM" id="MobiDB-lite"/>
    </source>
</evidence>
<organism evidence="3 4">
    <name type="scientific">Pinctada imbricata</name>
    <name type="common">Atlantic pearl-oyster</name>
    <name type="synonym">Pinctada martensii</name>
    <dbReference type="NCBI Taxonomy" id="66713"/>
    <lineage>
        <taxon>Eukaryota</taxon>
        <taxon>Metazoa</taxon>
        <taxon>Spiralia</taxon>
        <taxon>Lophotrochozoa</taxon>
        <taxon>Mollusca</taxon>
        <taxon>Bivalvia</taxon>
        <taxon>Autobranchia</taxon>
        <taxon>Pteriomorphia</taxon>
        <taxon>Pterioida</taxon>
        <taxon>Pterioidea</taxon>
        <taxon>Pteriidae</taxon>
        <taxon>Pinctada</taxon>
    </lineage>
</organism>
<gene>
    <name evidence="3" type="ORF">FSP39_015188</name>
</gene>
<feature type="compositionally biased region" description="Basic and acidic residues" evidence="1">
    <location>
        <begin position="721"/>
        <end position="740"/>
    </location>
</feature>
<feature type="compositionally biased region" description="Polar residues" evidence="1">
    <location>
        <begin position="743"/>
        <end position="756"/>
    </location>
</feature>
<feature type="compositionally biased region" description="Basic and acidic residues" evidence="1">
    <location>
        <begin position="812"/>
        <end position="824"/>
    </location>
</feature>
<feature type="region of interest" description="Disordered" evidence="1">
    <location>
        <begin position="490"/>
        <end position="510"/>
    </location>
</feature>
<dbReference type="InterPro" id="IPR013783">
    <property type="entry name" value="Ig-like_fold"/>
</dbReference>
<feature type="compositionally biased region" description="Basic and acidic residues" evidence="1">
    <location>
        <begin position="490"/>
        <end position="500"/>
    </location>
</feature>
<dbReference type="InterPro" id="IPR003961">
    <property type="entry name" value="FN3_dom"/>
</dbReference>
<accession>A0AA88XD41</accession>
<feature type="region of interest" description="Disordered" evidence="1">
    <location>
        <begin position="721"/>
        <end position="765"/>
    </location>
</feature>
<dbReference type="PROSITE" id="PS50853">
    <property type="entry name" value="FN3"/>
    <property type="match status" value="1"/>
</dbReference>
<proteinExistence type="predicted"/>
<dbReference type="Proteomes" id="UP001186944">
    <property type="component" value="Unassembled WGS sequence"/>
</dbReference>
<dbReference type="CDD" id="cd00063">
    <property type="entry name" value="FN3"/>
    <property type="match status" value="1"/>
</dbReference>